<keyword evidence="4" id="KW-1185">Reference proteome</keyword>
<accession>A0A8C1LU19</accession>
<proteinExistence type="predicted"/>
<dbReference type="Pfam" id="PF16297">
    <property type="entry name" value="DUF4939"/>
    <property type="match status" value="1"/>
</dbReference>
<protein>
    <recommendedName>
        <fullName evidence="2">DUF4939 domain-containing protein</fullName>
    </recommendedName>
</protein>
<dbReference type="Proteomes" id="UP000694427">
    <property type="component" value="Unplaced"/>
</dbReference>
<reference evidence="3" key="2">
    <citation type="submission" date="2025-09" db="UniProtKB">
        <authorList>
            <consortium name="Ensembl"/>
        </authorList>
    </citation>
    <scope>IDENTIFICATION</scope>
</reference>
<evidence type="ECO:0000256" key="1">
    <source>
        <dbReference type="SAM" id="SignalP"/>
    </source>
</evidence>
<organism evidence="3 4">
    <name type="scientific">Cyprinus carpio</name>
    <name type="common">Common carp</name>
    <dbReference type="NCBI Taxonomy" id="7962"/>
    <lineage>
        <taxon>Eukaryota</taxon>
        <taxon>Metazoa</taxon>
        <taxon>Chordata</taxon>
        <taxon>Craniata</taxon>
        <taxon>Vertebrata</taxon>
        <taxon>Euteleostomi</taxon>
        <taxon>Actinopterygii</taxon>
        <taxon>Neopterygii</taxon>
        <taxon>Teleostei</taxon>
        <taxon>Ostariophysi</taxon>
        <taxon>Cypriniformes</taxon>
        <taxon>Cyprinidae</taxon>
        <taxon>Cyprininae</taxon>
        <taxon>Cyprinus</taxon>
    </lineage>
</organism>
<evidence type="ECO:0000259" key="2">
    <source>
        <dbReference type="Pfam" id="PF16297"/>
    </source>
</evidence>
<dbReference type="Ensembl" id="ENSCCRT00010072395.1">
    <property type="protein sequence ID" value="ENSCCRP00010065734.1"/>
    <property type="gene ID" value="ENSCCRG00010028206.1"/>
</dbReference>
<feature type="chain" id="PRO_5034055492" description="DUF4939 domain-containing protein" evidence="1">
    <location>
        <begin position="24"/>
        <end position="130"/>
    </location>
</feature>
<reference evidence="3" key="1">
    <citation type="submission" date="2025-08" db="UniProtKB">
        <authorList>
            <consortium name="Ensembl"/>
        </authorList>
    </citation>
    <scope>IDENTIFICATION</scope>
</reference>
<evidence type="ECO:0000313" key="3">
    <source>
        <dbReference type="Ensembl" id="ENSCCRP00010065734.1"/>
    </source>
</evidence>
<feature type="signal peptide" evidence="1">
    <location>
        <begin position="1"/>
        <end position="23"/>
    </location>
</feature>
<dbReference type="AlphaFoldDB" id="A0A8C1LU19"/>
<evidence type="ECO:0000313" key="4">
    <source>
        <dbReference type="Proteomes" id="UP000694427"/>
    </source>
</evidence>
<dbReference type="InterPro" id="IPR032549">
    <property type="entry name" value="DUF4939"/>
</dbReference>
<keyword evidence="1" id="KW-0732">Signal</keyword>
<name>A0A8C1LU19_CYPCA</name>
<feature type="domain" description="DUF4939" evidence="2">
    <location>
        <begin position="54"/>
        <end position="119"/>
    </location>
</feature>
<sequence>AIYSIPFLLLLLVCIHVYSNVESSQQRQGGVCLLLSYHRLPHVPCSNPASCSIFLLQCSLYFELQPRQFVNDQAKIAFIMSLLSGRALQWAKALWNSRSPLVRSYEAFVDHFREVFGKTTSAFSVHDELF</sequence>